<dbReference type="NCBIfam" id="NF001764">
    <property type="entry name" value="PRK00504.1"/>
    <property type="match status" value="1"/>
</dbReference>
<evidence type="ECO:0000256" key="4">
    <source>
        <dbReference type="ARBA" id="ARBA00035176"/>
    </source>
</evidence>
<reference evidence="6" key="1">
    <citation type="submission" date="2020-10" db="EMBL/GenBank/DDBJ databases">
        <authorList>
            <person name="Gilroy R."/>
        </authorList>
    </citation>
    <scope>NUCLEOTIDE SEQUENCE</scope>
    <source>
        <strain evidence="6">17113</strain>
    </source>
</reference>
<evidence type="ECO:0000256" key="2">
    <source>
        <dbReference type="ARBA" id="ARBA00022980"/>
    </source>
</evidence>
<dbReference type="InterPro" id="IPR018264">
    <property type="entry name" value="Ribosomal_bL33_CS"/>
</dbReference>
<organism evidence="6 7">
    <name type="scientific">Candidatus Alloenteromonas pullistercoris</name>
    <dbReference type="NCBI Taxonomy" id="2840785"/>
    <lineage>
        <taxon>Bacteria</taxon>
        <taxon>Bacillati</taxon>
        <taxon>Bacillota</taxon>
        <taxon>Bacillota incertae sedis</taxon>
        <taxon>Candidatus Alloenteromonas</taxon>
    </lineage>
</organism>
<dbReference type="NCBIfam" id="TIGR01023">
    <property type="entry name" value="rpmG_bact"/>
    <property type="match status" value="1"/>
</dbReference>
<accession>A0A9D9DEV6</accession>
<dbReference type="Pfam" id="PF00471">
    <property type="entry name" value="Ribosomal_L33"/>
    <property type="match status" value="1"/>
</dbReference>
<evidence type="ECO:0000256" key="1">
    <source>
        <dbReference type="ARBA" id="ARBA00007596"/>
    </source>
</evidence>
<sequence length="52" mass="6215">MAKKRDQVILKCTVCGDENYFTTRNKKTHPNKMEINKYCPKCNKETLHKEKK</sequence>
<dbReference type="GO" id="GO:0006412">
    <property type="term" value="P:translation"/>
    <property type="evidence" value="ECO:0007669"/>
    <property type="project" value="UniProtKB-UniRule"/>
</dbReference>
<dbReference type="PANTHER" id="PTHR43168">
    <property type="entry name" value="50S RIBOSOMAL PROTEIN L33, CHLOROPLASTIC"/>
    <property type="match status" value="1"/>
</dbReference>
<dbReference type="InterPro" id="IPR038584">
    <property type="entry name" value="Ribosomal_bL33_sf"/>
</dbReference>
<evidence type="ECO:0000256" key="5">
    <source>
        <dbReference type="HAMAP-Rule" id="MF_00294"/>
    </source>
</evidence>
<protein>
    <recommendedName>
        <fullName evidence="4 5">Large ribosomal subunit protein bL33</fullName>
    </recommendedName>
</protein>
<dbReference type="Proteomes" id="UP000823634">
    <property type="component" value="Unassembled WGS sequence"/>
</dbReference>
<dbReference type="EMBL" id="JADINA010000021">
    <property type="protein sequence ID" value="MBO8426302.1"/>
    <property type="molecule type" value="Genomic_DNA"/>
</dbReference>
<evidence type="ECO:0000256" key="3">
    <source>
        <dbReference type="ARBA" id="ARBA00023274"/>
    </source>
</evidence>
<comment type="caution">
    <text evidence="6">The sequence shown here is derived from an EMBL/GenBank/DDBJ whole genome shotgun (WGS) entry which is preliminary data.</text>
</comment>
<evidence type="ECO:0000313" key="7">
    <source>
        <dbReference type="Proteomes" id="UP000823634"/>
    </source>
</evidence>
<dbReference type="SUPFAM" id="SSF57829">
    <property type="entry name" value="Zn-binding ribosomal proteins"/>
    <property type="match status" value="1"/>
</dbReference>
<dbReference type="GO" id="GO:1990904">
    <property type="term" value="C:ribonucleoprotein complex"/>
    <property type="evidence" value="ECO:0007669"/>
    <property type="project" value="UniProtKB-KW"/>
</dbReference>
<dbReference type="HAMAP" id="MF_00294">
    <property type="entry name" value="Ribosomal_bL33"/>
    <property type="match status" value="1"/>
</dbReference>
<proteinExistence type="inferred from homology"/>
<dbReference type="AlphaFoldDB" id="A0A9D9DEV6"/>
<evidence type="ECO:0000313" key="6">
    <source>
        <dbReference type="EMBL" id="MBO8426302.1"/>
    </source>
</evidence>
<dbReference type="GO" id="GO:0005737">
    <property type="term" value="C:cytoplasm"/>
    <property type="evidence" value="ECO:0007669"/>
    <property type="project" value="UniProtKB-ARBA"/>
</dbReference>
<gene>
    <name evidence="5 6" type="primary">rpmG</name>
    <name evidence="6" type="ORF">IAC61_03160</name>
</gene>
<dbReference type="GO" id="GO:0003735">
    <property type="term" value="F:structural constituent of ribosome"/>
    <property type="evidence" value="ECO:0007669"/>
    <property type="project" value="InterPro"/>
</dbReference>
<dbReference type="GO" id="GO:0005840">
    <property type="term" value="C:ribosome"/>
    <property type="evidence" value="ECO:0007669"/>
    <property type="project" value="UniProtKB-KW"/>
</dbReference>
<name>A0A9D9DEV6_9FIRM</name>
<reference evidence="6" key="2">
    <citation type="journal article" date="2021" name="PeerJ">
        <title>Extensive microbial diversity within the chicken gut microbiome revealed by metagenomics and culture.</title>
        <authorList>
            <person name="Gilroy R."/>
            <person name="Ravi A."/>
            <person name="Getino M."/>
            <person name="Pursley I."/>
            <person name="Horton D.L."/>
            <person name="Alikhan N.F."/>
            <person name="Baker D."/>
            <person name="Gharbi K."/>
            <person name="Hall N."/>
            <person name="Watson M."/>
            <person name="Adriaenssens E.M."/>
            <person name="Foster-Nyarko E."/>
            <person name="Jarju S."/>
            <person name="Secka A."/>
            <person name="Antonio M."/>
            <person name="Oren A."/>
            <person name="Chaudhuri R.R."/>
            <person name="La Ragione R."/>
            <person name="Hildebrand F."/>
            <person name="Pallen M.J."/>
        </authorList>
    </citation>
    <scope>NUCLEOTIDE SEQUENCE</scope>
    <source>
        <strain evidence="6">17113</strain>
    </source>
</reference>
<dbReference type="PANTHER" id="PTHR43168:SF6">
    <property type="entry name" value="LARGE RIBOSOMAL SUBUNIT PROTEIN BL33A"/>
    <property type="match status" value="1"/>
</dbReference>
<keyword evidence="2 5" id="KW-0689">Ribosomal protein</keyword>
<dbReference type="PROSITE" id="PS00582">
    <property type="entry name" value="RIBOSOMAL_L33"/>
    <property type="match status" value="1"/>
</dbReference>
<comment type="similarity">
    <text evidence="1 5">Belongs to the bacterial ribosomal protein bL33 family.</text>
</comment>
<dbReference type="Gene3D" id="2.20.28.120">
    <property type="entry name" value="Ribosomal protein L33"/>
    <property type="match status" value="1"/>
</dbReference>
<keyword evidence="3 5" id="KW-0687">Ribonucleoprotein</keyword>
<dbReference type="InterPro" id="IPR001705">
    <property type="entry name" value="Ribosomal_bL33"/>
</dbReference>
<dbReference type="InterPro" id="IPR011332">
    <property type="entry name" value="Ribosomal_zn-bd"/>
</dbReference>
<dbReference type="NCBIfam" id="NF001860">
    <property type="entry name" value="PRK00595.1"/>
    <property type="match status" value="1"/>
</dbReference>